<keyword evidence="2" id="KW-1185">Reference proteome</keyword>
<protein>
    <recommendedName>
        <fullName evidence="3">DUF1905 domain-containing protein</fullName>
    </recommendedName>
</protein>
<evidence type="ECO:0008006" key="3">
    <source>
        <dbReference type="Google" id="ProtNLM"/>
    </source>
</evidence>
<organism evidence="1 2">
    <name type="scientific">Corynebacterium choanae</name>
    <dbReference type="NCBI Taxonomy" id="1862358"/>
    <lineage>
        <taxon>Bacteria</taxon>
        <taxon>Bacillati</taxon>
        <taxon>Actinomycetota</taxon>
        <taxon>Actinomycetes</taxon>
        <taxon>Mycobacteriales</taxon>
        <taxon>Corynebacteriaceae</taxon>
        <taxon>Corynebacterium</taxon>
    </lineage>
</organism>
<evidence type="ECO:0000313" key="2">
    <source>
        <dbReference type="Proteomes" id="UP000269019"/>
    </source>
</evidence>
<dbReference type="Proteomes" id="UP000269019">
    <property type="component" value="Chromosome"/>
</dbReference>
<dbReference type="KEGG" id="ccho:CCHOA_03220"/>
<dbReference type="Pfam" id="PF13376">
    <property type="entry name" value="OmdA"/>
    <property type="match status" value="1"/>
</dbReference>
<evidence type="ECO:0000313" key="1">
    <source>
        <dbReference type="EMBL" id="AZA13056.1"/>
    </source>
</evidence>
<proteinExistence type="predicted"/>
<gene>
    <name evidence="1" type="ORF">CCHOA_03220</name>
</gene>
<name>A0A3G6J514_9CORY</name>
<dbReference type="AlphaFoldDB" id="A0A3G6J514"/>
<reference evidence="1 2" key="1">
    <citation type="submission" date="2018-11" db="EMBL/GenBank/DDBJ databases">
        <authorList>
            <person name="Kleinhagauer T."/>
            <person name="Glaeser S.P."/>
            <person name="Spergser J."/>
            <person name="Ruckert C."/>
            <person name="Kaempfer P."/>
            <person name="Busse H.-J."/>
        </authorList>
    </citation>
    <scope>NUCLEOTIDE SEQUENCE [LARGE SCALE GENOMIC DNA]</scope>
    <source>
        <strain evidence="1 2">200CH</strain>
    </source>
</reference>
<sequence length="146" mass="15885">MPTRGQVAARFTVDGLTWDGIVEPDGLRGHFVFLPEAVTLSVGDVAQITVVVSDTWPEPELDADIAAAFAAAEEISATWESITPRARWEWVRWISSTKVAATRAKRIAVAVDKMRKGSRRPCCFDRSSCTDPTIAVGGKLRLDAGQ</sequence>
<accession>A0A3G6J514</accession>
<dbReference type="EMBL" id="CP033896">
    <property type="protein sequence ID" value="AZA13056.1"/>
    <property type="molecule type" value="Genomic_DNA"/>
</dbReference>